<name>A0A485KEI1_9STRA</name>
<sequence length="172" mass="19373">MYVSINPPVRRVVSLPVPWSNRSASTRPQALTLALLKINKLSHLLTSCQRVWPASILYEHINAACVRQNLEPPTKQWISILVTKLSASFPIVPAEEAPPFKLPTTSEVWRRVPWMIRPDQEPILLTTATSKSAKFKTPPSTDLPFIPTWLLNVPSIVIQSQTRQAIFDLDDS</sequence>
<reference evidence="1" key="2">
    <citation type="submission" date="2019-06" db="EMBL/GenBank/DDBJ databases">
        <title>Genomics analysis of Aphanomyces spp. identifies a new class of oomycete effector associated with host adaptation.</title>
        <authorList>
            <person name="Gaulin E."/>
        </authorList>
    </citation>
    <scope>NUCLEOTIDE SEQUENCE</scope>
    <source>
        <strain evidence="1">CBS 578.67</strain>
    </source>
</reference>
<dbReference type="EMBL" id="CAADRA010003214">
    <property type="protein sequence ID" value="VFT83695.1"/>
    <property type="molecule type" value="Genomic_DNA"/>
</dbReference>
<dbReference type="Proteomes" id="UP000332933">
    <property type="component" value="Unassembled WGS sequence"/>
</dbReference>
<proteinExistence type="predicted"/>
<dbReference type="EMBL" id="VJMH01003202">
    <property type="protein sequence ID" value="KAF0706615.1"/>
    <property type="molecule type" value="Genomic_DNA"/>
</dbReference>
<organism evidence="2 3">
    <name type="scientific">Aphanomyces stellatus</name>
    <dbReference type="NCBI Taxonomy" id="120398"/>
    <lineage>
        <taxon>Eukaryota</taxon>
        <taxon>Sar</taxon>
        <taxon>Stramenopiles</taxon>
        <taxon>Oomycota</taxon>
        <taxon>Saprolegniomycetes</taxon>
        <taxon>Saprolegniales</taxon>
        <taxon>Verrucalvaceae</taxon>
        <taxon>Aphanomyces</taxon>
    </lineage>
</organism>
<dbReference type="AlphaFoldDB" id="A0A485KEI1"/>
<reference evidence="2 3" key="1">
    <citation type="submission" date="2019-03" db="EMBL/GenBank/DDBJ databases">
        <authorList>
            <person name="Gaulin E."/>
            <person name="Dumas B."/>
        </authorList>
    </citation>
    <scope>NUCLEOTIDE SEQUENCE [LARGE SCALE GENOMIC DNA]</scope>
    <source>
        <strain evidence="2">CBS 568.67</strain>
    </source>
</reference>
<evidence type="ECO:0000313" key="2">
    <source>
        <dbReference type="EMBL" id="VFT83695.1"/>
    </source>
</evidence>
<evidence type="ECO:0000313" key="1">
    <source>
        <dbReference type="EMBL" id="KAF0706615.1"/>
    </source>
</evidence>
<accession>A0A485KEI1</accession>
<keyword evidence="3" id="KW-1185">Reference proteome</keyword>
<evidence type="ECO:0000313" key="3">
    <source>
        <dbReference type="Proteomes" id="UP000332933"/>
    </source>
</evidence>
<gene>
    <name evidence="2" type="primary">Aste57867_6727</name>
    <name evidence="1" type="ORF">As57867_006707</name>
    <name evidence="2" type="ORF">ASTE57867_6727</name>
</gene>
<protein>
    <submittedName>
        <fullName evidence="2">Aste57867_6727 protein</fullName>
    </submittedName>
</protein>